<feature type="transmembrane region" description="Helical" evidence="1">
    <location>
        <begin position="152"/>
        <end position="176"/>
    </location>
</feature>
<keyword evidence="4" id="KW-1185">Reference proteome</keyword>
<keyword evidence="1" id="KW-1133">Transmembrane helix</keyword>
<protein>
    <submittedName>
        <fullName evidence="3">Uncharacterized protein</fullName>
    </submittedName>
</protein>
<evidence type="ECO:0000256" key="2">
    <source>
        <dbReference type="SAM" id="SignalP"/>
    </source>
</evidence>
<reference evidence="3" key="3">
    <citation type="submission" date="2023-05" db="EMBL/GenBank/DDBJ databases">
        <authorList>
            <person name="Smith C.H."/>
        </authorList>
    </citation>
    <scope>NUCLEOTIDE SEQUENCE</scope>
    <source>
        <strain evidence="3">CHS0354</strain>
        <tissue evidence="3">Mantle</tissue>
    </source>
</reference>
<keyword evidence="1" id="KW-0472">Membrane</keyword>
<reference evidence="3" key="2">
    <citation type="journal article" date="2021" name="Genome Biol. Evol.">
        <title>Developing a high-quality reference genome for a parasitic bivalve with doubly uniparental inheritance (Bivalvia: Unionida).</title>
        <authorList>
            <person name="Smith C.H."/>
        </authorList>
    </citation>
    <scope>NUCLEOTIDE SEQUENCE</scope>
    <source>
        <strain evidence="3">CHS0354</strain>
        <tissue evidence="3">Mantle</tissue>
    </source>
</reference>
<dbReference type="AlphaFoldDB" id="A0AAE0T9G3"/>
<gene>
    <name evidence="3" type="ORF">CHS0354_013524</name>
</gene>
<reference evidence="3" key="1">
    <citation type="journal article" date="2021" name="Genome Biol. Evol.">
        <title>A High-Quality Reference Genome for a Parasitic Bivalve with Doubly Uniparental Inheritance (Bivalvia: Unionida).</title>
        <authorList>
            <person name="Smith C.H."/>
        </authorList>
    </citation>
    <scope>NUCLEOTIDE SEQUENCE</scope>
    <source>
        <strain evidence="3">CHS0354</strain>
    </source>
</reference>
<sequence length="323" mass="36856">MDGKVNVGLYWLIIYTIVSFTDCNEPTKCHQEYYISCGEDTAPCHTVICPVKNRHNVDQIYVIRHTANCKSNVGYDGEYIWTRNCCRVVAHICYIDDNLERNIAPDIIYGRRFEPENSNAFSPIANTSMREIIDEATPIKKAENRDKESPSVGLYVGIALGIVTILVVIVTVCFICRKTIKRHILWRKRQKNSREEDLNFPVYQSPENISFPCKMFSNLEYDMTLEATQVFHFPVQISDNSAHRGVNQITARHPRRDSEVAGSDEAHKADSNVTEIAYNRPCKDFSASFGSDHVYDLAIQTPSSDLILDKQRKTFTSVNSTRI</sequence>
<accession>A0AAE0T9G3</accession>
<organism evidence="3 4">
    <name type="scientific">Potamilus streckersoni</name>
    <dbReference type="NCBI Taxonomy" id="2493646"/>
    <lineage>
        <taxon>Eukaryota</taxon>
        <taxon>Metazoa</taxon>
        <taxon>Spiralia</taxon>
        <taxon>Lophotrochozoa</taxon>
        <taxon>Mollusca</taxon>
        <taxon>Bivalvia</taxon>
        <taxon>Autobranchia</taxon>
        <taxon>Heteroconchia</taxon>
        <taxon>Palaeoheterodonta</taxon>
        <taxon>Unionida</taxon>
        <taxon>Unionoidea</taxon>
        <taxon>Unionidae</taxon>
        <taxon>Ambleminae</taxon>
        <taxon>Lampsilini</taxon>
        <taxon>Potamilus</taxon>
    </lineage>
</organism>
<feature type="signal peptide" evidence="2">
    <location>
        <begin position="1"/>
        <end position="23"/>
    </location>
</feature>
<dbReference type="Proteomes" id="UP001195483">
    <property type="component" value="Unassembled WGS sequence"/>
</dbReference>
<keyword evidence="1" id="KW-0812">Transmembrane</keyword>
<evidence type="ECO:0000313" key="3">
    <source>
        <dbReference type="EMBL" id="KAK3605725.1"/>
    </source>
</evidence>
<feature type="chain" id="PRO_5042262500" evidence="2">
    <location>
        <begin position="24"/>
        <end position="323"/>
    </location>
</feature>
<name>A0AAE0T9G3_9BIVA</name>
<keyword evidence="2" id="KW-0732">Signal</keyword>
<comment type="caution">
    <text evidence="3">The sequence shown here is derived from an EMBL/GenBank/DDBJ whole genome shotgun (WGS) entry which is preliminary data.</text>
</comment>
<evidence type="ECO:0000256" key="1">
    <source>
        <dbReference type="SAM" id="Phobius"/>
    </source>
</evidence>
<dbReference type="EMBL" id="JAEAOA010000820">
    <property type="protein sequence ID" value="KAK3605725.1"/>
    <property type="molecule type" value="Genomic_DNA"/>
</dbReference>
<proteinExistence type="predicted"/>
<evidence type="ECO:0000313" key="4">
    <source>
        <dbReference type="Proteomes" id="UP001195483"/>
    </source>
</evidence>